<accession>A0A532V1A2</accession>
<name>A0A532V1A2_UNCL8</name>
<dbReference type="SUPFAM" id="SSF69318">
    <property type="entry name" value="Integrin alpha N-terminal domain"/>
    <property type="match status" value="2"/>
</dbReference>
<dbReference type="Gene3D" id="2.130.10.130">
    <property type="entry name" value="Integrin alpha, N-terminal"/>
    <property type="match status" value="1"/>
</dbReference>
<evidence type="ECO:0000313" key="3">
    <source>
        <dbReference type="Proteomes" id="UP000319619"/>
    </source>
</evidence>
<reference evidence="2 3" key="1">
    <citation type="submission" date="2017-06" db="EMBL/GenBank/DDBJ databases">
        <title>Novel microbial phyla capable of carbon fixation and sulfur reduction in deep-sea sediments.</title>
        <authorList>
            <person name="Huang J."/>
            <person name="Baker B."/>
            <person name="Wang Y."/>
        </authorList>
    </citation>
    <scope>NUCLEOTIDE SEQUENCE [LARGE SCALE GENOMIC DNA]</scope>
    <source>
        <strain evidence="2">B3_LCP</strain>
    </source>
</reference>
<dbReference type="AlphaFoldDB" id="A0A532V1A2"/>
<dbReference type="NCBIfam" id="TIGR04183">
    <property type="entry name" value="Por_Secre_tail"/>
    <property type="match status" value="1"/>
</dbReference>
<dbReference type="InterPro" id="IPR013517">
    <property type="entry name" value="FG-GAP"/>
</dbReference>
<sequence length="675" mass="75441">MRKTFIILLIPALLFAQEFEWFQELDSIRVEVEGYEVPVPWIGGYSRTAPEFADIDADGDKDIFLGIQRGDIAHYLNVGSCTNPEWNYITGQFEGISLLVYMGQADPVFVDIDNDGDLDLFSSCARGLVHYWENQGSALIPNFVLINDSLEYIDVPGVAHLDFPDIDDDDDFDLIIGDNTGVLWYYQNIGTSESFDFEFVTSNMSSIDVGDAASPCFIDLDNDNDLDLTIGNSEGEIWYYCNEGSSQQYEFTLISSNWLGANVGENACPDFCDIDFDGDYDFFIGKENDYSYNVPGDLHFWRNTGSPDNYNFIHENEMYLTVDFGIVSEPGLLDINLDSKGDPFVLSYYFGWLKNIGTVSEPQYSHQNYNTTGLGFLASTFGYGDLNGDNSDDLVIVEGWTGEVQFWLNNGDTLNPEFYYESFFDAGEMAGEPCLADMDGDGDQDLILGVGTYNFDYFLHYYENQGTPQQYYFVLTTINYQGWAGVYAVTNVLDFDGDNDNDIISAGPPNFNTMTYFENLGTPQNAIFGNPYPNFIIPDSSDIMSCDFNDVDGDGDMDVFFGSIYGGIRFFRNVTGQNEVGPKRPDTPFPRLDFSIGPNPANPVTWISFTLPSPQEATLAVYNILGAKVTTLTSGIQPPGIHSFIWNAAEYSSGVYIIQLETPQLTSVERVTVVK</sequence>
<dbReference type="Proteomes" id="UP000319619">
    <property type="component" value="Unassembled WGS sequence"/>
</dbReference>
<organism evidence="2 3">
    <name type="scientific">candidate division LCP-89 bacterium B3_LCP</name>
    <dbReference type="NCBI Taxonomy" id="2012998"/>
    <lineage>
        <taxon>Bacteria</taxon>
        <taxon>Pseudomonadati</taxon>
        <taxon>Bacteria division LCP-89</taxon>
    </lineage>
</organism>
<keyword evidence="1" id="KW-0732">Signal</keyword>
<dbReference type="PANTHER" id="PTHR44103:SF1">
    <property type="entry name" value="PROPROTEIN CONVERTASE P"/>
    <property type="match status" value="1"/>
</dbReference>
<dbReference type="EMBL" id="NJBN01000003">
    <property type="protein sequence ID" value="TKJ40996.1"/>
    <property type="molecule type" value="Genomic_DNA"/>
</dbReference>
<dbReference type="PANTHER" id="PTHR44103">
    <property type="entry name" value="PROPROTEIN CONVERTASE P"/>
    <property type="match status" value="1"/>
</dbReference>
<dbReference type="Gene3D" id="2.60.40.4070">
    <property type="match status" value="1"/>
</dbReference>
<evidence type="ECO:0000313" key="2">
    <source>
        <dbReference type="EMBL" id="TKJ40996.1"/>
    </source>
</evidence>
<comment type="caution">
    <text evidence="2">The sequence shown here is derived from an EMBL/GenBank/DDBJ whole genome shotgun (WGS) entry which is preliminary data.</text>
</comment>
<evidence type="ECO:0000256" key="1">
    <source>
        <dbReference type="ARBA" id="ARBA00022729"/>
    </source>
</evidence>
<gene>
    <name evidence="2" type="ORF">CEE37_04850</name>
</gene>
<protein>
    <recommendedName>
        <fullName evidence="4">Secretion system C-terminal sorting domain-containing protein</fullName>
    </recommendedName>
</protein>
<dbReference type="Pfam" id="PF13517">
    <property type="entry name" value="FG-GAP_3"/>
    <property type="match status" value="4"/>
</dbReference>
<proteinExistence type="predicted"/>
<dbReference type="InterPro" id="IPR028994">
    <property type="entry name" value="Integrin_alpha_N"/>
</dbReference>
<dbReference type="InterPro" id="IPR026444">
    <property type="entry name" value="Secre_tail"/>
</dbReference>
<evidence type="ECO:0008006" key="4">
    <source>
        <dbReference type="Google" id="ProtNLM"/>
    </source>
</evidence>